<keyword evidence="1" id="KW-0812">Transmembrane</keyword>
<dbReference type="AlphaFoldDB" id="A0A669PI60"/>
<feature type="transmembrane region" description="Helical" evidence="1">
    <location>
        <begin position="48"/>
        <end position="71"/>
    </location>
</feature>
<organism evidence="2 3">
    <name type="scientific">Phasianus colchicus</name>
    <name type="common">Common pheasant</name>
    <dbReference type="NCBI Taxonomy" id="9054"/>
    <lineage>
        <taxon>Eukaryota</taxon>
        <taxon>Metazoa</taxon>
        <taxon>Chordata</taxon>
        <taxon>Craniata</taxon>
        <taxon>Vertebrata</taxon>
        <taxon>Euteleostomi</taxon>
        <taxon>Archelosauria</taxon>
        <taxon>Archosauria</taxon>
        <taxon>Dinosauria</taxon>
        <taxon>Saurischia</taxon>
        <taxon>Theropoda</taxon>
        <taxon>Coelurosauria</taxon>
        <taxon>Aves</taxon>
        <taxon>Neognathae</taxon>
        <taxon>Galloanserae</taxon>
        <taxon>Galliformes</taxon>
        <taxon>Phasianidae</taxon>
        <taxon>Phasianinae</taxon>
        <taxon>Phasianus</taxon>
    </lineage>
</organism>
<feature type="transmembrane region" description="Helical" evidence="1">
    <location>
        <begin position="20"/>
        <end position="36"/>
    </location>
</feature>
<reference evidence="2" key="1">
    <citation type="submission" date="2025-08" db="UniProtKB">
        <authorList>
            <consortium name="Ensembl"/>
        </authorList>
    </citation>
    <scope>IDENTIFICATION</scope>
</reference>
<sequence>GWFLSLSLQWLHSNQHKAHQLLFLHISVLLFSLLFYSQSGIEQSFRRFNCVSGKSLFFIIFQCVQVLYHAYTETDVFVSDLAHTV</sequence>
<evidence type="ECO:0000313" key="2">
    <source>
        <dbReference type="Ensembl" id="ENSPCLP00000006073.1"/>
    </source>
</evidence>
<protein>
    <submittedName>
        <fullName evidence="2">Uncharacterized protein</fullName>
    </submittedName>
</protein>
<reference evidence="2" key="2">
    <citation type="submission" date="2025-09" db="UniProtKB">
        <authorList>
            <consortium name="Ensembl"/>
        </authorList>
    </citation>
    <scope>IDENTIFICATION</scope>
</reference>
<keyword evidence="3" id="KW-1185">Reference proteome</keyword>
<evidence type="ECO:0000313" key="3">
    <source>
        <dbReference type="Proteomes" id="UP000472261"/>
    </source>
</evidence>
<dbReference type="Proteomes" id="UP000472261">
    <property type="component" value="Unplaced"/>
</dbReference>
<accession>A0A669PI60</accession>
<keyword evidence="1" id="KW-1133">Transmembrane helix</keyword>
<evidence type="ECO:0000256" key="1">
    <source>
        <dbReference type="SAM" id="Phobius"/>
    </source>
</evidence>
<dbReference type="Ensembl" id="ENSPCLT00000008380.1">
    <property type="protein sequence ID" value="ENSPCLP00000006073.1"/>
    <property type="gene ID" value="ENSPCLG00000005083.1"/>
</dbReference>
<keyword evidence="1" id="KW-0472">Membrane</keyword>
<name>A0A669PI60_PHACC</name>
<proteinExistence type="predicted"/>